<keyword evidence="3" id="KW-1185">Reference proteome</keyword>
<dbReference type="AlphaFoldDB" id="A0A496PN48"/>
<dbReference type="PANTHER" id="PTHR43433">
    <property type="entry name" value="HYDROLASE, ALPHA/BETA FOLD FAMILY PROTEIN"/>
    <property type="match status" value="1"/>
</dbReference>
<dbReference type="EMBL" id="QQXL01000001">
    <property type="protein sequence ID" value="RKW71961.1"/>
    <property type="molecule type" value="Genomic_DNA"/>
</dbReference>
<dbReference type="Pfam" id="PF00561">
    <property type="entry name" value="Abhydrolase_1"/>
    <property type="match status" value="1"/>
</dbReference>
<evidence type="ECO:0000259" key="1">
    <source>
        <dbReference type="Pfam" id="PF00561"/>
    </source>
</evidence>
<keyword evidence="2" id="KW-0378">Hydrolase</keyword>
<dbReference type="InterPro" id="IPR000073">
    <property type="entry name" value="AB_hydrolase_1"/>
</dbReference>
<dbReference type="Gene3D" id="3.40.50.1820">
    <property type="entry name" value="alpha/beta hydrolase"/>
    <property type="match status" value="1"/>
</dbReference>
<dbReference type="GO" id="GO:0004806">
    <property type="term" value="F:triacylglycerol lipase activity"/>
    <property type="evidence" value="ECO:0007669"/>
    <property type="project" value="TreeGrafter"/>
</dbReference>
<protein>
    <submittedName>
        <fullName evidence="2">Alpha/beta hydrolase</fullName>
    </submittedName>
</protein>
<dbReference type="InterPro" id="IPR050471">
    <property type="entry name" value="AB_hydrolase"/>
</dbReference>
<dbReference type="RefSeq" id="WP_121484221.1">
    <property type="nucleotide sequence ID" value="NZ_QQXL01000001.1"/>
</dbReference>
<gene>
    <name evidence="2" type="ORF">DWQ67_01475</name>
</gene>
<dbReference type="GO" id="GO:0046503">
    <property type="term" value="P:glycerolipid catabolic process"/>
    <property type="evidence" value="ECO:0007669"/>
    <property type="project" value="TreeGrafter"/>
</dbReference>
<sequence>MRVLEFDSVSLAVDECGDKSSPAVLLLAGATQSMDWWTPDFCGLLAEQGLRVIRFDQRDTGQSSASPPGSPDYSDADLAQDPIRILDALGIGSAHVVGLSMGGGLAQLLGLRYPRRVRTLTLIESSPIGGETAQLPAPCAALVAAERDLPSVADWADTQEVIDYRVAAERPYAGSLGFDEFRVRAIATVECERTTSMESAMSNHFLAGSGVPDGDSPEATALTDPSLIAAPTLVIHSDADPFFPLPHGEALAAMIPNATLLRIHGMGHEAPPPQLWGVVVPAIRDHVLGHDQPGAHDAGTA</sequence>
<accession>A0A496PN48</accession>
<evidence type="ECO:0000313" key="2">
    <source>
        <dbReference type="EMBL" id="RKW71961.1"/>
    </source>
</evidence>
<evidence type="ECO:0000313" key="3">
    <source>
        <dbReference type="Proteomes" id="UP000273119"/>
    </source>
</evidence>
<name>A0A496PN48_9MICC</name>
<dbReference type="SUPFAM" id="SSF53474">
    <property type="entry name" value="alpha/beta-Hydrolases"/>
    <property type="match status" value="1"/>
</dbReference>
<dbReference type="InterPro" id="IPR029058">
    <property type="entry name" value="AB_hydrolase_fold"/>
</dbReference>
<dbReference type="PANTHER" id="PTHR43433:SF5">
    <property type="entry name" value="AB HYDROLASE-1 DOMAIN-CONTAINING PROTEIN"/>
    <property type="match status" value="1"/>
</dbReference>
<feature type="domain" description="AB hydrolase-1" evidence="1">
    <location>
        <begin position="22"/>
        <end position="270"/>
    </location>
</feature>
<comment type="caution">
    <text evidence="2">The sequence shown here is derived from an EMBL/GenBank/DDBJ whole genome shotgun (WGS) entry which is preliminary data.</text>
</comment>
<organism evidence="2 3">
    <name type="scientific">Galactobacter caseinivorans</name>
    <dbReference type="NCBI Taxonomy" id="2676123"/>
    <lineage>
        <taxon>Bacteria</taxon>
        <taxon>Bacillati</taxon>
        <taxon>Actinomycetota</taxon>
        <taxon>Actinomycetes</taxon>
        <taxon>Micrococcales</taxon>
        <taxon>Micrococcaceae</taxon>
        <taxon>Galactobacter</taxon>
    </lineage>
</organism>
<proteinExistence type="predicted"/>
<dbReference type="Proteomes" id="UP000273119">
    <property type="component" value="Unassembled WGS sequence"/>
</dbReference>
<dbReference type="PRINTS" id="PR00111">
    <property type="entry name" value="ABHYDROLASE"/>
</dbReference>
<reference evidence="2 3" key="1">
    <citation type="submission" date="2018-07" db="EMBL/GenBank/DDBJ databases">
        <title>Arthrobacter sp. nov., isolated from raw cow's milk with high bacterial count.</title>
        <authorList>
            <person name="Hahne J."/>
            <person name="Isele D."/>
            <person name="Lipski A."/>
        </authorList>
    </citation>
    <scope>NUCLEOTIDE SEQUENCE [LARGE SCALE GENOMIC DNA]</scope>
    <source>
        <strain evidence="2 3">JZ R-183</strain>
    </source>
</reference>